<dbReference type="Gene3D" id="2.130.10.80">
    <property type="entry name" value="Galactose oxidase/kelch, beta-propeller"/>
    <property type="match status" value="1"/>
</dbReference>
<dbReference type="Pfam" id="PF01344">
    <property type="entry name" value="Kelch_1"/>
    <property type="match status" value="4"/>
</dbReference>
<dbReference type="EMBL" id="VZOL01000002">
    <property type="protein sequence ID" value="KAB0686463.1"/>
    <property type="molecule type" value="Genomic_DNA"/>
</dbReference>
<dbReference type="Gene3D" id="2.60.40.10">
    <property type="entry name" value="Immunoglobulins"/>
    <property type="match status" value="1"/>
</dbReference>
<dbReference type="SUPFAM" id="SSF49313">
    <property type="entry name" value="Cadherin-like"/>
    <property type="match status" value="1"/>
</dbReference>
<evidence type="ECO:0000256" key="2">
    <source>
        <dbReference type="ARBA" id="ARBA00022737"/>
    </source>
</evidence>
<evidence type="ECO:0000313" key="4">
    <source>
        <dbReference type="Proteomes" id="UP000473571"/>
    </source>
</evidence>
<dbReference type="InterPro" id="IPR015919">
    <property type="entry name" value="Cadherin-like_sf"/>
</dbReference>
<dbReference type="InterPro" id="IPR015915">
    <property type="entry name" value="Kelch-typ_b-propeller"/>
</dbReference>
<comment type="caution">
    <text evidence="3">The sequence shown here is derived from an EMBL/GenBank/DDBJ whole genome shotgun (WGS) entry which is preliminary data.</text>
</comment>
<dbReference type="AlphaFoldDB" id="A0A6L3NPX9"/>
<protein>
    <recommendedName>
        <fullName evidence="5">Kelch-like protein</fullName>
    </recommendedName>
</protein>
<evidence type="ECO:0008006" key="5">
    <source>
        <dbReference type="Google" id="ProtNLM"/>
    </source>
</evidence>
<evidence type="ECO:0000313" key="3">
    <source>
        <dbReference type="EMBL" id="KAB0686463.1"/>
    </source>
</evidence>
<dbReference type="InterPro" id="IPR006652">
    <property type="entry name" value="Kelch_1"/>
</dbReference>
<dbReference type="Pfam" id="PF05345">
    <property type="entry name" value="He_PIG"/>
    <property type="match status" value="1"/>
</dbReference>
<proteinExistence type="predicted"/>
<keyword evidence="1" id="KW-0880">Kelch repeat</keyword>
<dbReference type="PANTHER" id="PTHR46344">
    <property type="entry name" value="OS02G0202900 PROTEIN"/>
    <property type="match status" value="1"/>
</dbReference>
<dbReference type="GO" id="GO:0005509">
    <property type="term" value="F:calcium ion binding"/>
    <property type="evidence" value="ECO:0007669"/>
    <property type="project" value="InterPro"/>
</dbReference>
<organism evidence="3 4">
    <name type="scientific">Burkholderia territorii</name>
    <dbReference type="NCBI Taxonomy" id="1503055"/>
    <lineage>
        <taxon>Bacteria</taxon>
        <taxon>Pseudomonadati</taxon>
        <taxon>Pseudomonadota</taxon>
        <taxon>Betaproteobacteria</taxon>
        <taxon>Burkholderiales</taxon>
        <taxon>Burkholderiaceae</taxon>
        <taxon>Burkholderia</taxon>
        <taxon>Burkholderia cepacia complex</taxon>
    </lineage>
</organism>
<dbReference type="Gene3D" id="2.120.10.80">
    <property type="entry name" value="Kelch-type beta propeller"/>
    <property type="match status" value="1"/>
</dbReference>
<dbReference type="SUPFAM" id="SSF50965">
    <property type="entry name" value="Galactose oxidase, central domain"/>
    <property type="match status" value="2"/>
</dbReference>
<dbReference type="PANTHER" id="PTHR46344:SF27">
    <property type="entry name" value="KELCH REPEAT SUPERFAMILY PROTEIN"/>
    <property type="match status" value="1"/>
</dbReference>
<dbReference type="InterPro" id="IPR037293">
    <property type="entry name" value="Gal_Oxidase_central_sf"/>
</dbReference>
<keyword evidence="2" id="KW-0677">Repeat</keyword>
<dbReference type="SMART" id="SM00612">
    <property type="entry name" value="Kelch"/>
    <property type="match status" value="6"/>
</dbReference>
<dbReference type="GO" id="GO:0016020">
    <property type="term" value="C:membrane"/>
    <property type="evidence" value="ECO:0007669"/>
    <property type="project" value="InterPro"/>
</dbReference>
<dbReference type="InterPro" id="IPR013783">
    <property type="entry name" value="Ig-like_fold"/>
</dbReference>
<reference evidence="3 4" key="1">
    <citation type="submission" date="2019-09" db="EMBL/GenBank/DDBJ databases">
        <title>Draft genome sequences of 48 bacterial type strains from the CCUG.</title>
        <authorList>
            <person name="Tunovic T."/>
            <person name="Pineiro-Iglesias B."/>
            <person name="Unosson C."/>
            <person name="Inganas E."/>
            <person name="Ohlen M."/>
            <person name="Cardew S."/>
            <person name="Jensie-Markopoulos S."/>
            <person name="Salva-Serra F."/>
            <person name="Jaen-Luchoro D."/>
            <person name="Karlsson R."/>
            <person name="Svensson-Stadler L."/>
            <person name="Chun J."/>
            <person name="Moore E."/>
        </authorList>
    </citation>
    <scope>NUCLEOTIDE SEQUENCE [LARGE SCALE GENOMIC DNA]</scope>
    <source>
        <strain evidence="3 4">CCUG 65687</strain>
    </source>
</reference>
<dbReference type="Proteomes" id="UP000473571">
    <property type="component" value="Unassembled WGS sequence"/>
</dbReference>
<sequence length="535" mass="55105">MPVFRTNLIPASPAQSCTRYSSRHGVAGCRTRQINVPRREGSRCSFRFARNIASPVQGRSGRKRLRGNYMLCRFVGSRSIAPDRKRSWGALVAIWLLCAMLSGCGGGVNGTSVVPAALIYSHDSVVYPVGQSIEPNSPRGGGAITEYSVKPALPPGLNLDPATGVIFGTPTSATDTASYTVTGTHSTGTVSTIVNITVVSAGKFTPTGNMATARAEYSATLLPNGKVLVVGGADGLDGKSSAELYDPITGEWLITGSLATPRHTHTATLLPNGKVLVTGGADKFDGKSSAELYDPITGTWSATGSMAVPRYYHSATLLPNGKVLVAGGFSMITSLSASAELYDPSTGMWSAAGNMTSARGNHTATLLADGKVLVAGGSLVDRNSAELYDPNTGIWSATGRMGAARLAHTAAVLPGGKVLVTGGRNQQGAAESSAELYDPGTGMWSATGSMAESRYDHSVTLLPSGKVLVAGGVDGTANGRSSAELYDPGTGTWSATGGMASPRYNHTATLLHDGKVLVAAGGNGNNLSSAELYEL</sequence>
<evidence type="ECO:0000256" key="1">
    <source>
        <dbReference type="ARBA" id="ARBA00022441"/>
    </source>
</evidence>
<name>A0A6L3NPX9_9BURK</name>
<gene>
    <name evidence="3" type="ORF">F7R13_00460</name>
</gene>
<dbReference type="InterPro" id="IPR011043">
    <property type="entry name" value="Gal_Oxase/kelch_b-propeller"/>
</dbReference>
<accession>A0A6L3NPX9</accession>